<dbReference type="FunCoup" id="A0A397RN06">
    <property type="interactions" value="194"/>
</dbReference>
<keyword evidence="12" id="KW-1185">Reference proteome</keyword>
<dbReference type="PANTHER" id="PTHR30573">
    <property type="entry name" value="QUINOLINATE SYNTHETASE A"/>
    <property type="match status" value="1"/>
</dbReference>
<dbReference type="GO" id="GO:0005829">
    <property type="term" value="C:cytosol"/>
    <property type="evidence" value="ECO:0007669"/>
    <property type="project" value="TreeGrafter"/>
</dbReference>
<keyword evidence="9" id="KW-0411">Iron-sulfur</keyword>
<dbReference type="EMBL" id="QXEV01000012">
    <property type="protein sequence ID" value="RIA75720.1"/>
    <property type="molecule type" value="Genomic_DNA"/>
</dbReference>
<dbReference type="EC" id="2.5.1.72" evidence="3 10"/>
<evidence type="ECO:0000256" key="4">
    <source>
        <dbReference type="ARBA" id="ARBA00022485"/>
    </source>
</evidence>
<accession>A0A397RN06</accession>
<dbReference type="Proteomes" id="UP000266506">
    <property type="component" value="Unassembled WGS sequence"/>
</dbReference>
<dbReference type="GO" id="GO:0051539">
    <property type="term" value="F:4 iron, 4 sulfur cluster binding"/>
    <property type="evidence" value="ECO:0007669"/>
    <property type="project" value="UniProtKB-KW"/>
</dbReference>
<keyword evidence="8" id="KW-0408">Iron</keyword>
<dbReference type="NCBIfam" id="TIGR00550">
    <property type="entry name" value="nadA"/>
    <property type="match status" value="1"/>
</dbReference>
<keyword evidence="6" id="KW-0808">Transferase</keyword>
<sequence length="305" mass="34601">MTKEEMYLDINKWKKEKNAIILAHYYQDGDIQDIADYVGDSLALAQKASKTDAKIIVFCGVHFMAETAKLLSPKKKVLLPVMEAGCVMADMMNEKDIKKYREENPDTIILMYVNSTAACKQYADCCVTSSNALGIIDYYAKEGKKILYGPDKNLGSYAMKNSNVQLDLWNGFCGIHNGVKVSDVEDAMKLHPNAEFIAHPECNLDVLSKASYIGSTKQLIEYVTKSDKKEFIIGTEMGVIHEMEKKNPDKKFYLVSPRLKCYEMKLTRLEDLYNCLKNETNEIFIDEEVAKKAVKCVDKMLELSK</sequence>
<proteinExistence type="predicted"/>
<dbReference type="GO" id="GO:0046872">
    <property type="term" value="F:metal ion binding"/>
    <property type="evidence" value="ECO:0007669"/>
    <property type="project" value="UniProtKB-KW"/>
</dbReference>
<gene>
    <name evidence="11" type="ORF">EI71_01206</name>
</gene>
<reference evidence="11 12" key="1">
    <citation type="submission" date="2018-08" db="EMBL/GenBank/DDBJ databases">
        <title>Genomic Encyclopedia of Archaeal and Bacterial Type Strains, Phase II (KMG-II): from individual species to whole genera.</title>
        <authorList>
            <person name="Goeker M."/>
        </authorList>
    </citation>
    <scope>NUCLEOTIDE SEQUENCE [LARGE SCALE GENOMIC DNA]</scope>
    <source>
        <strain evidence="11 12">ATCC 27112</strain>
    </source>
</reference>
<dbReference type="Pfam" id="PF02445">
    <property type="entry name" value="NadA"/>
    <property type="match status" value="1"/>
</dbReference>
<dbReference type="GO" id="GO:0034628">
    <property type="term" value="P:'de novo' NAD+ biosynthetic process from L-aspartate"/>
    <property type="evidence" value="ECO:0007669"/>
    <property type="project" value="TreeGrafter"/>
</dbReference>
<dbReference type="PANTHER" id="PTHR30573:SF0">
    <property type="entry name" value="QUINOLINATE SYNTHASE, CHLOROPLASTIC"/>
    <property type="match status" value="1"/>
</dbReference>
<protein>
    <recommendedName>
        <fullName evidence="3 10">Quinolinate synthase</fullName>
        <ecNumber evidence="3 10">2.5.1.72</ecNumber>
    </recommendedName>
</protein>
<evidence type="ECO:0000256" key="10">
    <source>
        <dbReference type="NCBIfam" id="TIGR00550"/>
    </source>
</evidence>
<dbReference type="Gene3D" id="3.40.50.10800">
    <property type="entry name" value="NadA-like"/>
    <property type="match status" value="3"/>
</dbReference>
<dbReference type="SUPFAM" id="SSF142754">
    <property type="entry name" value="NadA-like"/>
    <property type="match status" value="1"/>
</dbReference>
<comment type="caution">
    <text evidence="11">The sequence shown here is derived from an EMBL/GenBank/DDBJ whole genome shotgun (WGS) entry which is preliminary data.</text>
</comment>
<evidence type="ECO:0000256" key="1">
    <source>
        <dbReference type="ARBA" id="ARBA00001966"/>
    </source>
</evidence>
<dbReference type="InterPro" id="IPR036094">
    <property type="entry name" value="NadA_sf"/>
</dbReference>
<dbReference type="InterPro" id="IPR003473">
    <property type="entry name" value="NadA"/>
</dbReference>
<evidence type="ECO:0000313" key="12">
    <source>
        <dbReference type="Proteomes" id="UP000266506"/>
    </source>
</evidence>
<evidence type="ECO:0000256" key="8">
    <source>
        <dbReference type="ARBA" id="ARBA00023004"/>
    </source>
</evidence>
<keyword evidence="7" id="KW-0479">Metal-binding</keyword>
<evidence type="ECO:0000313" key="11">
    <source>
        <dbReference type="EMBL" id="RIA75720.1"/>
    </source>
</evidence>
<evidence type="ECO:0000256" key="6">
    <source>
        <dbReference type="ARBA" id="ARBA00022679"/>
    </source>
</evidence>
<evidence type="ECO:0000256" key="3">
    <source>
        <dbReference type="ARBA" id="ARBA00012669"/>
    </source>
</evidence>
<comment type="cofactor">
    <cofactor evidence="1">
        <name>[4Fe-4S] cluster</name>
        <dbReference type="ChEBI" id="CHEBI:49883"/>
    </cofactor>
</comment>
<dbReference type="OrthoDB" id="9801204at2"/>
<evidence type="ECO:0000256" key="2">
    <source>
        <dbReference type="ARBA" id="ARBA00005065"/>
    </source>
</evidence>
<keyword evidence="5" id="KW-0662">Pyridine nucleotide biosynthesis</keyword>
<dbReference type="UniPathway" id="UPA00253">
    <property type="reaction ID" value="UER00327"/>
</dbReference>
<name>A0A397RN06_9MOLU</name>
<dbReference type="RefSeq" id="WP_119016340.1">
    <property type="nucleotide sequence ID" value="NZ_QXEV01000012.1"/>
</dbReference>
<dbReference type="GO" id="GO:0008987">
    <property type="term" value="F:quinolinate synthetase A activity"/>
    <property type="evidence" value="ECO:0007669"/>
    <property type="project" value="UniProtKB-UniRule"/>
</dbReference>
<dbReference type="AlphaFoldDB" id="A0A397RN06"/>
<comment type="pathway">
    <text evidence="2">Cofactor biosynthesis; NAD(+) biosynthesis; quinolinate from iminoaspartate: step 1/1.</text>
</comment>
<organism evidence="11 12">
    <name type="scientific">Anaeroplasma bactoclasticum</name>
    <dbReference type="NCBI Taxonomy" id="2088"/>
    <lineage>
        <taxon>Bacteria</taxon>
        <taxon>Bacillati</taxon>
        <taxon>Mycoplasmatota</taxon>
        <taxon>Mollicutes</taxon>
        <taxon>Anaeroplasmatales</taxon>
        <taxon>Anaeroplasmataceae</taxon>
        <taxon>Anaeroplasma</taxon>
    </lineage>
</organism>
<evidence type="ECO:0000256" key="5">
    <source>
        <dbReference type="ARBA" id="ARBA00022642"/>
    </source>
</evidence>
<dbReference type="InParanoid" id="A0A397RN06"/>
<dbReference type="NCBIfam" id="NF006878">
    <property type="entry name" value="PRK09375.1-2"/>
    <property type="match status" value="1"/>
</dbReference>
<evidence type="ECO:0000256" key="7">
    <source>
        <dbReference type="ARBA" id="ARBA00022723"/>
    </source>
</evidence>
<keyword evidence="4" id="KW-0004">4Fe-4S</keyword>
<evidence type="ECO:0000256" key="9">
    <source>
        <dbReference type="ARBA" id="ARBA00023014"/>
    </source>
</evidence>